<reference evidence="1 2" key="1">
    <citation type="submission" date="2021-03" db="EMBL/GenBank/DDBJ databases">
        <title>Sequencing the genomes of 1000 actinobacteria strains.</title>
        <authorList>
            <person name="Klenk H.-P."/>
        </authorList>
    </citation>
    <scope>NUCLEOTIDE SEQUENCE [LARGE SCALE GENOMIC DNA]</scope>
    <source>
        <strain evidence="1 2">DSM 46713</strain>
    </source>
</reference>
<comment type="caution">
    <text evidence="1">The sequence shown here is derived from an EMBL/GenBank/DDBJ whole genome shotgun (WGS) entry which is preliminary data.</text>
</comment>
<keyword evidence="2" id="KW-1185">Reference proteome</keyword>
<proteinExistence type="predicted"/>
<protein>
    <submittedName>
        <fullName evidence="1">Uncharacterized protein</fullName>
    </submittedName>
</protein>
<gene>
    <name evidence="1" type="ORF">JOF57_001719</name>
</gene>
<evidence type="ECO:0000313" key="2">
    <source>
        <dbReference type="Proteomes" id="UP000694460"/>
    </source>
</evidence>
<organism evidence="1 2">
    <name type="scientific">Mycolicibacterium lutetiense</name>
    <dbReference type="NCBI Taxonomy" id="1641992"/>
    <lineage>
        <taxon>Bacteria</taxon>
        <taxon>Bacillati</taxon>
        <taxon>Actinomycetota</taxon>
        <taxon>Actinomycetes</taxon>
        <taxon>Mycobacteriales</taxon>
        <taxon>Mycobacteriaceae</taxon>
        <taxon>Mycolicibacterium</taxon>
    </lineage>
</organism>
<sequence>MVQNRITGEKVEFETDDAADAIESLRSTAGNTS</sequence>
<dbReference type="Proteomes" id="UP000694460">
    <property type="component" value="Unassembled WGS sequence"/>
</dbReference>
<evidence type="ECO:0000313" key="1">
    <source>
        <dbReference type="EMBL" id="MBP2451834.1"/>
    </source>
</evidence>
<accession>A0ABS4ZQR2</accession>
<dbReference type="EMBL" id="JAGIOP010000001">
    <property type="protein sequence ID" value="MBP2451834.1"/>
    <property type="molecule type" value="Genomic_DNA"/>
</dbReference>
<name>A0ABS4ZQR2_9MYCO</name>